<name>A0A2S0MTK6_9RHOB</name>
<dbReference type="RefSeq" id="WP_106473447.1">
    <property type="nucleotide sequence ID" value="NZ_CP027665.1"/>
</dbReference>
<dbReference type="KEGG" id="thas:C6Y53_16395"/>
<gene>
    <name evidence="2" type="ORF">C6Y53_16395</name>
</gene>
<dbReference type="EMBL" id="CP027665">
    <property type="protein sequence ID" value="AVO39137.1"/>
    <property type="molecule type" value="Genomic_DNA"/>
</dbReference>
<reference evidence="3" key="1">
    <citation type="submission" date="2018-03" db="EMBL/GenBank/DDBJ databases">
        <title>Genomic analysis of the strain SH-1 isolated from shrimp intestine.</title>
        <authorList>
            <person name="Kim Y.-S."/>
            <person name="Kim S.-E."/>
            <person name="Kim K.-H."/>
        </authorList>
    </citation>
    <scope>NUCLEOTIDE SEQUENCE [LARGE SCALE GENOMIC DNA]</scope>
    <source>
        <strain evidence="3">SH-1</strain>
    </source>
</reference>
<sequence>MPRLIRLYILNVLIGFGLAAVFVALLLWFDVAGLWGLTARSSDGPLAIFLLWFMHGIVFAGVQFAWAIMALARKPDSGPRRGLPVLRDLRPVPVGQEKRRDRRATVRF</sequence>
<feature type="transmembrane region" description="Helical" evidence="1">
    <location>
        <begin position="7"/>
        <end position="29"/>
    </location>
</feature>
<accession>A0A2S0MTK6</accession>
<protein>
    <submittedName>
        <fullName evidence="2">Uncharacterized protein</fullName>
    </submittedName>
</protein>
<organism evidence="2 3">
    <name type="scientific">Pukyongiella litopenaei</name>
    <dbReference type="NCBI Taxonomy" id="2605946"/>
    <lineage>
        <taxon>Bacteria</taxon>
        <taxon>Pseudomonadati</taxon>
        <taxon>Pseudomonadota</taxon>
        <taxon>Alphaproteobacteria</taxon>
        <taxon>Rhodobacterales</taxon>
        <taxon>Paracoccaceae</taxon>
        <taxon>Pukyongiella</taxon>
    </lineage>
</organism>
<evidence type="ECO:0000313" key="2">
    <source>
        <dbReference type="EMBL" id="AVO39137.1"/>
    </source>
</evidence>
<proteinExistence type="predicted"/>
<keyword evidence="1" id="KW-1133">Transmembrane helix</keyword>
<feature type="transmembrane region" description="Helical" evidence="1">
    <location>
        <begin position="49"/>
        <end position="72"/>
    </location>
</feature>
<keyword evidence="3" id="KW-1185">Reference proteome</keyword>
<dbReference type="Proteomes" id="UP000237655">
    <property type="component" value="Chromosome"/>
</dbReference>
<keyword evidence="1" id="KW-0812">Transmembrane</keyword>
<keyword evidence="1" id="KW-0472">Membrane</keyword>
<dbReference type="AlphaFoldDB" id="A0A2S0MTK6"/>
<evidence type="ECO:0000313" key="3">
    <source>
        <dbReference type="Proteomes" id="UP000237655"/>
    </source>
</evidence>
<evidence type="ECO:0000256" key="1">
    <source>
        <dbReference type="SAM" id="Phobius"/>
    </source>
</evidence>